<comment type="subcellular location">
    <subcellularLocation>
        <location evidence="1">Cell membrane</location>
        <topology evidence="1">Multi-pass membrane protein</topology>
    </subcellularLocation>
</comment>
<dbReference type="Gene3D" id="1.20.1250.20">
    <property type="entry name" value="MFS general substrate transporter like domains"/>
    <property type="match status" value="2"/>
</dbReference>
<dbReference type="GO" id="GO:0005886">
    <property type="term" value="C:plasma membrane"/>
    <property type="evidence" value="ECO:0007669"/>
    <property type="project" value="UniProtKB-SubCell"/>
</dbReference>
<evidence type="ECO:0000256" key="2">
    <source>
        <dbReference type="ARBA" id="ARBA00022448"/>
    </source>
</evidence>
<accession>A0A1G6R7L2</accession>
<evidence type="ECO:0000256" key="4">
    <source>
        <dbReference type="ARBA" id="ARBA00022692"/>
    </source>
</evidence>
<evidence type="ECO:0000313" key="7">
    <source>
        <dbReference type="EMBL" id="SDD00431.1"/>
    </source>
</evidence>
<evidence type="ECO:0000256" key="5">
    <source>
        <dbReference type="ARBA" id="ARBA00022989"/>
    </source>
</evidence>
<dbReference type="PANTHER" id="PTHR43045">
    <property type="entry name" value="SHIKIMATE TRANSPORTER"/>
    <property type="match status" value="1"/>
</dbReference>
<dbReference type="InterPro" id="IPR036259">
    <property type="entry name" value="MFS_trans_sf"/>
</dbReference>
<protein>
    <submittedName>
        <fullName evidence="7">Major Facilitator Superfamily protein</fullName>
    </submittedName>
</protein>
<dbReference type="InterPro" id="IPR005829">
    <property type="entry name" value="Sugar_transporter_CS"/>
</dbReference>
<sequence>MILGRDEANKALRAQHGQRGTQARRAAAASVIGTTIEWYDFFLYNTAAALIFPAVFFPESSSYAGAMQSFATYAVGFAARPVGAAIFGYWGDRIGRKTTLIITLLLMGIASGVIGVLPGTDSIGIVAPIMLVVLRLIQGIAVGGEWSGSVLLAMEWGDQRKRGLLASFAQMGVPMGLVLGTGGMTLLSALLPAESFTSWGWRIPFLASLVLVAVGLVIRLRILETPMFAAVVAERRTSSKPVTDAVKHHWREILLSAGLRFSEQMPFYLFTSFVLVYAVEERDLSKTFVLNAVLVAAAIELATIPLFSRLSDSIGRKRVYLSGAILVGALAFPYFAVLKDGSALAIFLIVIASMIPHAMQYGPQAALIGESFPTHLRYGGAGLGYQLASVFAGGPAPLLATWLLHSTGTPFSISAYIVFSAVVTVVCVIVLPDRSRADITDDNVYARTPGKHRTSS</sequence>
<dbReference type="PROSITE" id="PS00217">
    <property type="entry name" value="SUGAR_TRANSPORT_2"/>
    <property type="match status" value="1"/>
</dbReference>
<evidence type="ECO:0000313" key="8">
    <source>
        <dbReference type="Proteomes" id="UP000199494"/>
    </source>
</evidence>
<dbReference type="SUPFAM" id="SSF103473">
    <property type="entry name" value="MFS general substrate transporter"/>
    <property type="match status" value="1"/>
</dbReference>
<evidence type="ECO:0000256" key="1">
    <source>
        <dbReference type="ARBA" id="ARBA00004651"/>
    </source>
</evidence>
<keyword evidence="8" id="KW-1185">Reference proteome</keyword>
<dbReference type="Pfam" id="PF07690">
    <property type="entry name" value="MFS_1"/>
    <property type="match status" value="1"/>
</dbReference>
<keyword evidence="4" id="KW-0812">Transmembrane</keyword>
<gene>
    <name evidence="7" type="ORF">SAMN05421630_105140</name>
</gene>
<dbReference type="AlphaFoldDB" id="A0A1G6R7L2"/>
<dbReference type="InterPro" id="IPR011701">
    <property type="entry name" value="MFS"/>
</dbReference>
<dbReference type="EMBL" id="FMZE01000005">
    <property type="protein sequence ID" value="SDD00431.1"/>
    <property type="molecule type" value="Genomic_DNA"/>
</dbReference>
<proteinExistence type="predicted"/>
<keyword evidence="5" id="KW-1133">Transmembrane helix</keyword>
<name>A0A1G6R7L2_9PSEU</name>
<dbReference type="PROSITE" id="PS50850">
    <property type="entry name" value="MFS"/>
    <property type="match status" value="1"/>
</dbReference>
<keyword evidence="3" id="KW-1003">Cell membrane</keyword>
<dbReference type="OrthoDB" id="8953821at2"/>
<evidence type="ECO:0000256" key="6">
    <source>
        <dbReference type="ARBA" id="ARBA00023136"/>
    </source>
</evidence>
<dbReference type="PANTHER" id="PTHR43045:SF1">
    <property type="entry name" value="SHIKIMATE TRANSPORTER"/>
    <property type="match status" value="1"/>
</dbReference>
<dbReference type="GO" id="GO:0022857">
    <property type="term" value="F:transmembrane transporter activity"/>
    <property type="evidence" value="ECO:0007669"/>
    <property type="project" value="InterPro"/>
</dbReference>
<keyword evidence="2" id="KW-0813">Transport</keyword>
<keyword evidence="6" id="KW-0472">Membrane</keyword>
<organism evidence="7 8">
    <name type="scientific">Prauserella marina</name>
    <dbReference type="NCBI Taxonomy" id="530584"/>
    <lineage>
        <taxon>Bacteria</taxon>
        <taxon>Bacillati</taxon>
        <taxon>Actinomycetota</taxon>
        <taxon>Actinomycetes</taxon>
        <taxon>Pseudonocardiales</taxon>
        <taxon>Pseudonocardiaceae</taxon>
        <taxon>Prauserella</taxon>
    </lineage>
</organism>
<dbReference type="STRING" id="530584.SAMN05421630_105140"/>
<dbReference type="CDD" id="cd17369">
    <property type="entry name" value="MFS_ShiA_like"/>
    <property type="match status" value="1"/>
</dbReference>
<dbReference type="Proteomes" id="UP000199494">
    <property type="component" value="Unassembled WGS sequence"/>
</dbReference>
<dbReference type="InterPro" id="IPR020846">
    <property type="entry name" value="MFS_dom"/>
</dbReference>
<reference evidence="7 8" key="1">
    <citation type="submission" date="2016-10" db="EMBL/GenBank/DDBJ databases">
        <authorList>
            <person name="de Groot N.N."/>
        </authorList>
    </citation>
    <scope>NUCLEOTIDE SEQUENCE [LARGE SCALE GENOMIC DNA]</scope>
    <source>
        <strain evidence="7 8">CGMCC 4.5506</strain>
    </source>
</reference>
<dbReference type="RefSeq" id="WP_091804371.1">
    <property type="nucleotide sequence ID" value="NZ_CP016353.1"/>
</dbReference>
<evidence type="ECO:0000256" key="3">
    <source>
        <dbReference type="ARBA" id="ARBA00022475"/>
    </source>
</evidence>